<evidence type="ECO:0000313" key="3">
    <source>
        <dbReference type="Proteomes" id="UP001311232"/>
    </source>
</evidence>
<protein>
    <submittedName>
        <fullName evidence="2">Uncharacterized protein</fullName>
    </submittedName>
</protein>
<keyword evidence="3" id="KW-1185">Reference proteome</keyword>
<organism evidence="2 3">
    <name type="scientific">Crenichthys baileyi</name>
    <name type="common">White River springfish</name>
    <dbReference type="NCBI Taxonomy" id="28760"/>
    <lineage>
        <taxon>Eukaryota</taxon>
        <taxon>Metazoa</taxon>
        <taxon>Chordata</taxon>
        <taxon>Craniata</taxon>
        <taxon>Vertebrata</taxon>
        <taxon>Euteleostomi</taxon>
        <taxon>Actinopterygii</taxon>
        <taxon>Neopterygii</taxon>
        <taxon>Teleostei</taxon>
        <taxon>Neoteleostei</taxon>
        <taxon>Acanthomorphata</taxon>
        <taxon>Ovalentaria</taxon>
        <taxon>Atherinomorphae</taxon>
        <taxon>Cyprinodontiformes</taxon>
        <taxon>Goodeidae</taxon>
        <taxon>Crenichthys</taxon>
    </lineage>
</organism>
<reference evidence="2 3" key="1">
    <citation type="submission" date="2021-06" db="EMBL/GenBank/DDBJ databases">
        <authorList>
            <person name="Palmer J.M."/>
        </authorList>
    </citation>
    <scope>NUCLEOTIDE SEQUENCE [LARGE SCALE GENOMIC DNA]</scope>
    <source>
        <strain evidence="2 3">MEX-2019</strain>
        <tissue evidence="2">Muscle</tissue>
    </source>
</reference>
<dbReference type="EMBL" id="JAHHUM010002040">
    <property type="protein sequence ID" value="KAK5606975.1"/>
    <property type="molecule type" value="Genomic_DNA"/>
</dbReference>
<name>A0AAV9RDH0_9TELE</name>
<feature type="compositionally biased region" description="Basic and acidic residues" evidence="1">
    <location>
        <begin position="119"/>
        <end position="143"/>
    </location>
</feature>
<comment type="caution">
    <text evidence="2">The sequence shown here is derived from an EMBL/GenBank/DDBJ whole genome shotgun (WGS) entry which is preliminary data.</text>
</comment>
<dbReference type="AlphaFoldDB" id="A0AAV9RDH0"/>
<dbReference type="Proteomes" id="UP001311232">
    <property type="component" value="Unassembled WGS sequence"/>
</dbReference>
<proteinExistence type="predicted"/>
<accession>A0AAV9RDH0</accession>
<gene>
    <name evidence="2" type="ORF">CRENBAI_011955</name>
</gene>
<evidence type="ECO:0000313" key="2">
    <source>
        <dbReference type="EMBL" id="KAK5606975.1"/>
    </source>
</evidence>
<sequence>MSETMKVEVENLGGLSLELPIPTASTSQVEQTPDRKDLTLLEDAQQQTVIKEEVSWNSNLDQHSAEVAQIKQEKEELWISQEEKQVNEELETDVNEFPFTVVTVKGEDKEKPQFSSKLLEIKTEDSREPELPTRRSIEPIKTEPDEEDYGGPESAKYSDQPGHAQPKTDEMALDYGGPQSAKYSDQPGHAQPKTDEMALDSPNSIKTEASDDEYWQKSSDSELETKDEDYDPCASVSDTSSSSSGGSRRRSQASQETKSLQRVLGHPLLVERAWNTSRGRRPGGLRYSSGSTPSPSPFRASSPYL</sequence>
<evidence type="ECO:0000256" key="1">
    <source>
        <dbReference type="SAM" id="MobiDB-lite"/>
    </source>
</evidence>
<feature type="region of interest" description="Disordered" evidence="1">
    <location>
        <begin position="105"/>
        <end position="305"/>
    </location>
</feature>